<dbReference type="Pfam" id="PF02861">
    <property type="entry name" value="Clp_N"/>
    <property type="match status" value="2"/>
</dbReference>
<sequence length="164" mass="18012">MFGGFPKEIREVVAAAVEEARRRGDRRAGTEHLLLALLRDPGAPAAEALGVDLDGARDALDRMDRRALEATGVRLGEPPPPLPSTGEQLPLTAAAKAAMSRCLKEAFRSRQPQLEPRHLLLALLGARSRDPVLDLLTELGVDRDALRRRIRADLPRHDRAARTR</sequence>
<dbReference type="SUPFAM" id="SSF81923">
    <property type="entry name" value="Double Clp-N motif"/>
    <property type="match status" value="2"/>
</dbReference>
<evidence type="ECO:0000256" key="1">
    <source>
        <dbReference type="PROSITE-ProRule" id="PRU01251"/>
    </source>
</evidence>
<keyword evidence="4" id="KW-1185">Reference proteome</keyword>
<dbReference type="InterPro" id="IPR036628">
    <property type="entry name" value="Clp_N_dom_sf"/>
</dbReference>
<dbReference type="AlphaFoldDB" id="A0A7K1KXH4"/>
<evidence type="ECO:0000313" key="3">
    <source>
        <dbReference type="EMBL" id="MUN36859.1"/>
    </source>
</evidence>
<accession>A0A7K1KXH4</accession>
<proteinExistence type="predicted"/>
<dbReference type="InterPro" id="IPR004176">
    <property type="entry name" value="Clp_R_N"/>
</dbReference>
<organism evidence="3 4">
    <name type="scientific">Actinomadura litoris</name>
    <dbReference type="NCBI Taxonomy" id="2678616"/>
    <lineage>
        <taxon>Bacteria</taxon>
        <taxon>Bacillati</taxon>
        <taxon>Actinomycetota</taxon>
        <taxon>Actinomycetes</taxon>
        <taxon>Streptosporangiales</taxon>
        <taxon>Thermomonosporaceae</taxon>
        <taxon>Actinomadura</taxon>
    </lineage>
</organism>
<dbReference type="PROSITE" id="PS51903">
    <property type="entry name" value="CLP_R"/>
    <property type="match status" value="1"/>
</dbReference>
<evidence type="ECO:0000259" key="2">
    <source>
        <dbReference type="PROSITE" id="PS51903"/>
    </source>
</evidence>
<dbReference type="Gene3D" id="1.10.1780.10">
    <property type="entry name" value="Clp, N-terminal domain"/>
    <property type="match status" value="1"/>
</dbReference>
<feature type="domain" description="Clp R" evidence="2">
    <location>
        <begin position="2"/>
        <end position="158"/>
    </location>
</feature>
<keyword evidence="1" id="KW-0677">Repeat</keyword>
<comment type="caution">
    <text evidence="3">The sequence shown here is derived from an EMBL/GenBank/DDBJ whole genome shotgun (WGS) entry which is preliminary data.</text>
</comment>
<evidence type="ECO:0000313" key="4">
    <source>
        <dbReference type="Proteomes" id="UP000432015"/>
    </source>
</evidence>
<name>A0A7K1KXH4_9ACTN</name>
<dbReference type="RefSeq" id="WP_156215907.1">
    <property type="nucleotide sequence ID" value="NZ_WOFH01000003.1"/>
</dbReference>
<reference evidence="3 4" key="1">
    <citation type="submission" date="2019-11" db="EMBL/GenBank/DDBJ databases">
        <authorList>
            <person name="Cao P."/>
        </authorList>
    </citation>
    <scope>NUCLEOTIDE SEQUENCE [LARGE SCALE GENOMIC DNA]</scope>
    <source>
        <strain evidence="3 4">NEAU-AAG5</strain>
    </source>
</reference>
<protein>
    <recommendedName>
        <fullName evidence="2">Clp R domain-containing protein</fullName>
    </recommendedName>
</protein>
<gene>
    <name evidence="3" type="ORF">GNZ18_09645</name>
</gene>
<dbReference type="Proteomes" id="UP000432015">
    <property type="component" value="Unassembled WGS sequence"/>
</dbReference>
<dbReference type="EMBL" id="WOFH01000003">
    <property type="protein sequence ID" value="MUN36859.1"/>
    <property type="molecule type" value="Genomic_DNA"/>
</dbReference>